<dbReference type="Proteomes" id="UP000229498">
    <property type="component" value="Unassembled WGS sequence"/>
</dbReference>
<proteinExistence type="predicted"/>
<organism evidence="1 2">
    <name type="scientific">Minwuia thermotolerans</name>
    <dbReference type="NCBI Taxonomy" id="2056226"/>
    <lineage>
        <taxon>Bacteria</taxon>
        <taxon>Pseudomonadati</taxon>
        <taxon>Pseudomonadota</taxon>
        <taxon>Alphaproteobacteria</taxon>
        <taxon>Minwuiales</taxon>
        <taxon>Minwuiaceae</taxon>
        <taxon>Minwuia</taxon>
    </lineage>
</organism>
<dbReference type="AlphaFoldDB" id="A0A2M9G168"/>
<sequence length="281" mass="29655">MLRIATFNIGLARLRAGGVPLVDAVAHAGRRLPRIVEALSANAPGIDIWLIQEAYHHSVRAALGGVSGFRLHAAAERSADTGLCVLVRRDWPSGGLAVVRFRALDWVETVVARKGAMRIDVETPLGPARVGNLHASYDGRGREGIRRTAPGLRAEEVGQALDLLESGGGGLKLLGGDFNLSLASEPAGHGVATARGWRDLRETADAHDDGGVRTWSLDNPIAVSAPGGPAHDIDLIFMKDAAPSLRVETAHILTEPAVPLPSGRHVPLSDHYALMATLIPA</sequence>
<gene>
    <name evidence="1" type="ORF">CVT23_10365</name>
</gene>
<reference evidence="1 2" key="1">
    <citation type="submission" date="2017-11" db="EMBL/GenBank/DDBJ databases">
        <title>Draft genome sequence of Rhizobiales bacterium SY3-13.</title>
        <authorList>
            <person name="Sun C."/>
        </authorList>
    </citation>
    <scope>NUCLEOTIDE SEQUENCE [LARGE SCALE GENOMIC DNA]</scope>
    <source>
        <strain evidence="1 2">SY3-13</strain>
    </source>
</reference>
<comment type="caution">
    <text evidence="1">The sequence shown here is derived from an EMBL/GenBank/DDBJ whole genome shotgun (WGS) entry which is preliminary data.</text>
</comment>
<dbReference type="RefSeq" id="WP_109793484.1">
    <property type="nucleotide sequence ID" value="NZ_PHIG01000032.1"/>
</dbReference>
<evidence type="ECO:0000313" key="1">
    <source>
        <dbReference type="EMBL" id="PJK29460.1"/>
    </source>
</evidence>
<dbReference type="EMBL" id="PHIG01000032">
    <property type="protein sequence ID" value="PJK29460.1"/>
    <property type="molecule type" value="Genomic_DNA"/>
</dbReference>
<dbReference type="SUPFAM" id="SSF56219">
    <property type="entry name" value="DNase I-like"/>
    <property type="match status" value="1"/>
</dbReference>
<keyword evidence="2" id="KW-1185">Reference proteome</keyword>
<evidence type="ECO:0000313" key="2">
    <source>
        <dbReference type="Proteomes" id="UP000229498"/>
    </source>
</evidence>
<dbReference type="Gene3D" id="3.60.10.10">
    <property type="entry name" value="Endonuclease/exonuclease/phosphatase"/>
    <property type="match status" value="1"/>
</dbReference>
<dbReference type="InterPro" id="IPR036691">
    <property type="entry name" value="Endo/exonu/phosph_ase_sf"/>
</dbReference>
<evidence type="ECO:0008006" key="3">
    <source>
        <dbReference type="Google" id="ProtNLM"/>
    </source>
</evidence>
<name>A0A2M9G168_9PROT</name>
<accession>A0A2M9G168</accession>
<protein>
    <recommendedName>
        <fullName evidence="3">Endonuclease/exonuclease/phosphatase domain-containing protein</fullName>
    </recommendedName>
</protein>